<evidence type="ECO:0000313" key="1">
    <source>
        <dbReference type="EMBL" id="VVQ28136.1"/>
    </source>
</evidence>
<dbReference type="AlphaFoldDB" id="A0A5E7VZQ2"/>
<protein>
    <submittedName>
        <fullName evidence="1">Uncharacterized protein</fullName>
    </submittedName>
</protein>
<name>A0A5E7VZQ2_PSEFL</name>
<dbReference type="EMBL" id="CABVJH010000001">
    <property type="protein sequence ID" value="VVQ28136.1"/>
    <property type="molecule type" value="Genomic_DNA"/>
</dbReference>
<sequence length="87" mass="10215">MLFSKRLLSPRRSGITIVSGCDRIRFKSFVNHKLFADVNGANYVWSFMLRREGMNPYLRKIEIIQAALGADEWVFWLDDDAYFTDFS</sequence>
<dbReference type="RefSeq" id="WP_150655223.1">
    <property type="nucleotide sequence ID" value="NZ_CABVJH010000001.1"/>
</dbReference>
<evidence type="ECO:0000313" key="2">
    <source>
        <dbReference type="Proteomes" id="UP000325645"/>
    </source>
</evidence>
<dbReference type="Proteomes" id="UP000325645">
    <property type="component" value="Unassembled WGS sequence"/>
</dbReference>
<proteinExistence type="predicted"/>
<organism evidence="1 2">
    <name type="scientific">Pseudomonas fluorescens</name>
    <dbReference type="NCBI Taxonomy" id="294"/>
    <lineage>
        <taxon>Bacteria</taxon>
        <taxon>Pseudomonadati</taxon>
        <taxon>Pseudomonadota</taxon>
        <taxon>Gammaproteobacteria</taxon>
        <taxon>Pseudomonadales</taxon>
        <taxon>Pseudomonadaceae</taxon>
        <taxon>Pseudomonas</taxon>
    </lineage>
</organism>
<gene>
    <name evidence="1" type="ORF">PS943_00725</name>
</gene>
<reference evidence="1 2" key="1">
    <citation type="submission" date="2019-09" db="EMBL/GenBank/DDBJ databases">
        <authorList>
            <person name="Chandra G."/>
            <person name="Truman W A."/>
        </authorList>
    </citation>
    <scope>NUCLEOTIDE SEQUENCE [LARGE SCALE GENOMIC DNA]</scope>
    <source>
        <strain evidence="1">PS943</strain>
    </source>
</reference>
<accession>A0A5E7VZQ2</accession>